<comment type="similarity">
    <text evidence="5 12">In the C-terminal section; belongs to the HTP reductase family.</text>
</comment>
<comment type="function">
    <text evidence="1 12">Converts 2,5-diamino-6-(ribosylamino)-4(3h)-pyrimidinone 5'-phosphate into 5-amino-6-(ribosylamino)-2,4(1h,3h)-pyrimidinedione 5'-phosphate.</text>
</comment>
<accession>A0ABN6N1U5</accession>
<dbReference type="NCBIfam" id="TIGR00227">
    <property type="entry name" value="ribD_Cterm"/>
    <property type="match status" value="1"/>
</dbReference>
<reference evidence="15" key="1">
    <citation type="journal article" date="2022" name="Int. J. Syst. Evol. Microbiol.">
        <title>Anaeromyxobacter oryzae sp. nov., Anaeromyxobacter diazotrophicus sp. nov. and Anaeromyxobacter paludicola sp. nov., isolated from paddy soils.</title>
        <authorList>
            <person name="Itoh H."/>
            <person name="Xu Z."/>
            <person name="Mise K."/>
            <person name="Masuda Y."/>
            <person name="Ushijima N."/>
            <person name="Hayakawa C."/>
            <person name="Shiratori Y."/>
            <person name="Senoo K."/>
        </authorList>
    </citation>
    <scope>NUCLEOTIDE SEQUENCE [LARGE SCALE GENOMIC DNA]</scope>
    <source>
        <strain evidence="15">Red232</strain>
    </source>
</reference>
<dbReference type="PANTHER" id="PTHR38011">
    <property type="entry name" value="DIHYDROFOLATE REDUCTASE FAMILY PROTEIN (AFU_ORTHOLOGUE AFUA_8G06820)"/>
    <property type="match status" value="1"/>
</dbReference>
<dbReference type="CDD" id="cd01284">
    <property type="entry name" value="Riboflavin_deaminase-reductase"/>
    <property type="match status" value="1"/>
</dbReference>
<dbReference type="InterPro" id="IPR002734">
    <property type="entry name" value="RibDG_C"/>
</dbReference>
<dbReference type="InterPro" id="IPR004794">
    <property type="entry name" value="Eubact_RibD"/>
</dbReference>
<evidence type="ECO:0000313" key="15">
    <source>
        <dbReference type="Proteomes" id="UP001162891"/>
    </source>
</evidence>
<dbReference type="EC" id="1.1.1.193" evidence="12"/>
<evidence type="ECO:0000256" key="5">
    <source>
        <dbReference type="ARBA" id="ARBA00007417"/>
    </source>
</evidence>
<dbReference type="NCBIfam" id="TIGR00326">
    <property type="entry name" value="eubact_ribD"/>
    <property type="match status" value="1"/>
</dbReference>
<keyword evidence="9 12" id="KW-0521">NADP</keyword>
<dbReference type="PROSITE" id="PS00903">
    <property type="entry name" value="CYT_DCMP_DEAMINASES_1"/>
    <property type="match status" value="1"/>
</dbReference>
<protein>
    <recommendedName>
        <fullName evidence="12">Riboflavin biosynthesis protein RibD</fullName>
    </recommendedName>
    <domain>
        <recommendedName>
            <fullName evidence="12">Diaminohydroxyphosphoribosylaminopyrimidine deaminase</fullName>
            <shortName evidence="12">DRAP deaminase</shortName>
            <ecNumber evidence="12">3.5.4.26</ecNumber>
        </recommendedName>
        <alternativeName>
            <fullName evidence="12">Riboflavin-specific deaminase</fullName>
        </alternativeName>
    </domain>
    <domain>
        <recommendedName>
            <fullName evidence="12">5-amino-6-(5-phosphoribosylamino)uracil reductase</fullName>
            <ecNumber evidence="12">1.1.1.193</ecNumber>
        </recommendedName>
        <alternativeName>
            <fullName evidence="12">HTP reductase</fullName>
        </alternativeName>
    </domain>
</protein>
<keyword evidence="7 12" id="KW-0479">Metal-binding</keyword>
<sequence length="402" mass="43358">MTRIVVRGRRSRPAPARRSRARDALFDRAVAEFFMRRALREAEKGLGRTSPNPAVGALLVKNGRIVARGHHARAGGPHAEVVALRAAGARARGADLYTTLEPCDHQGKTPPCSRAILEAGVRRVFVGSRDPNPLVNGKGMARLERGGVAVVKDVLRGDCDRLNAHWFTWITERRPHVTLKAAVTLDGKIATRTGDARWVTGEAARAWVHRLRDRVDAVLIGAGTARADDPELTTRLPGGRGRDAIRVVLDTDLSLPARLKLFHARSAAPTIVAHASERSRRLGPGVELLRCRRARRGGVDLRDLLAKLAARGVTHLLVEGGACVHARFLEEGLVDRIAVFVAPKIAGGDGLSLVASRGPARMADALRLADVHVERVGEDVLVTGVPAAERRRAALAKNRGRG</sequence>
<dbReference type="RefSeq" id="WP_248355077.1">
    <property type="nucleotide sequence ID" value="NZ_AP025591.1"/>
</dbReference>
<comment type="pathway">
    <text evidence="2 12">Cofactor biosynthesis; riboflavin biosynthesis; 5-amino-6-(D-ribitylamino)uracil from GTP: step 2/4.</text>
</comment>
<evidence type="ECO:0000256" key="2">
    <source>
        <dbReference type="ARBA" id="ARBA00004882"/>
    </source>
</evidence>
<organism evidence="14 15">
    <name type="scientific">Anaeromyxobacter oryzae</name>
    <dbReference type="NCBI Taxonomy" id="2918170"/>
    <lineage>
        <taxon>Bacteria</taxon>
        <taxon>Pseudomonadati</taxon>
        <taxon>Myxococcota</taxon>
        <taxon>Myxococcia</taxon>
        <taxon>Myxococcales</taxon>
        <taxon>Cystobacterineae</taxon>
        <taxon>Anaeromyxobacteraceae</taxon>
        <taxon>Anaeromyxobacter</taxon>
    </lineage>
</organism>
<comment type="catalytic activity">
    <reaction evidence="12">
        <text>5-amino-6-(5-phospho-D-ribitylamino)uracil + NADP(+) = 5-amino-6-(5-phospho-D-ribosylamino)uracil + NADPH + H(+)</text>
        <dbReference type="Rhea" id="RHEA:17845"/>
        <dbReference type="ChEBI" id="CHEBI:15378"/>
        <dbReference type="ChEBI" id="CHEBI:57783"/>
        <dbReference type="ChEBI" id="CHEBI:58349"/>
        <dbReference type="ChEBI" id="CHEBI:58421"/>
        <dbReference type="ChEBI" id="CHEBI:58453"/>
        <dbReference type="EC" id="1.1.1.193"/>
    </reaction>
</comment>
<gene>
    <name evidence="14" type="ORF">AMOR_48750</name>
</gene>
<dbReference type="InterPro" id="IPR024072">
    <property type="entry name" value="DHFR-like_dom_sf"/>
</dbReference>
<dbReference type="Gene3D" id="3.40.140.10">
    <property type="entry name" value="Cytidine Deaminase, domain 2"/>
    <property type="match status" value="1"/>
</dbReference>
<dbReference type="Pfam" id="PF01872">
    <property type="entry name" value="RibD_C"/>
    <property type="match status" value="1"/>
</dbReference>
<dbReference type="InterPro" id="IPR002125">
    <property type="entry name" value="CMP_dCMP_dom"/>
</dbReference>
<evidence type="ECO:0000256" key="10">
    <source>
        <dbReference type="ARBA" id="ARBA00023002"/>
    </source>
</evidence>
<dbReference type="InterPro" id="IPR016193">
    <property type="entry name" value="Cytidine_deaminase-like"/>
</dbReference>
<dbReference type="EC" id="3.5.4.26" evidence="12"/>
<proteinExistence type="inferred from homology"/>
<dbReference type="Gene3D" id="3.40.430.10">
    <property type="entry name" value="Dihydrofolate Reductase, subunit A"/>
    <property type="match status" value="1"/>
</dbReference>
<dbReference type="SUPFAM" id="SSF53927">
    <property type="entry name" value="Cytidine deaminase-like"/>
    <property type="match status" value="1"/>
</dbReference>
<comment type="catalytic activity">
    <reaction evidence="12">
        <text>2,5-diamino-6-hydroxy-4-(5-phosphoribosylamino)-pyrimidine + H2O + H(+) = 5-amino-6-(5-phospho-D-ribosylamino)uracil + NH4(+)</text>
        <dbReference type="Rhea" id="RHEA:21868"/>
        <dbReference type="ChEBI" id="CHEBI:15377"/>
        <dbReference type="ChEBI" id="CHEBI:15378"/>
        <dbReference type="ChEBI" id="CHEBI:28938"/>
        <dbReference type="ChEBI" id="CHEBI:58453"/>
        <dbReference type="ChEBI" id="CHEBI:58614"/>
        <dbReference type="EC" id="3.5.4.26"/>
    </reaction>
</comment>
<evidence type="ECO:0000256" key="4">
    <source>
        <dbReference type="ARBA" id="ARBA00005259"/>
    </source>
</evidence>
<comment type="similarity">
    <text evidence="4 12">In the N-terminal section; belongs to the cytidine and deoxycytidylate deaminase family.</text>
</comment>
<dbReference type="InterPro" id="IPR050765">
    <property type="entry name" value="Riboflavin_Biosynth_HTPR"/>
</dbReference>
<dbReference type="PIRSF" id="PIRSF006769">
    <property type="entry name" value="RibD"/>
    <property type="match status" value="1"/>
</dbReference>
<dbReference type="InterPro" id="IPR011549">
    <property type="entry name" value="RibD_C"/>
</dbReference>
<dbReference type="PANTHER" id="PTHR38011:SF7">
    <property type="entry name" value="2,5-DIAMINO-6-RIBOSYLAMINO-4(3H)-PYRIMIDINONE 5'-PHOSPHATE REDUCTASE"/>
    <property type="match status" value="1"/>
</dbReference>
<dbReference type="InterPro" id="IPR016192">
    <property type="entry name" value="APOBEC/CMP_deaminase_Zn-bd"/>
</dbReference>
<keyword evidence="6 12" id="KW-0686">Riboflavin biosynthesis</keyword>
<keyword evidence="10 12" id="KW-0560">Oxidoreductase</keyword>
<comment type="pathway">
    <text evidence="3 12">Cofactor biosynthesis; riboflavin biosynthesis; 5-amino-6-(D-ribitylamino)uracil from GTP: step 3/4.</text>
</comment>
<dbReference type="SUPFAM" id="SSF53597">
    <property type="entry name" value="Dihydrofolate reductase-like"/>
    <property type="match status" value="1"/>
</dbReference>
<evidence type="ECO:0000256" key="11">
    <source>
        <dbReference type="ARBA" id="ARBA00023268"/>
    </source>
</evidence>
<dbReference type="Proteomes" id="UP001162891">
    <property type="component" value="Chromosome"/>
</dbReference>
<evidence type="ECO:0000256" key="6">
    <source>
        <dbReference type="ARBA" id="ARBA00022619"/>
    </source>
</evidence>
<evidence type="ECO:0000259" key="13">
    <source>
        <dbReference type="PROSITE" id="PS51747"/>
    </source>
</evidence>
<evidence type="ECO:0000256" key="8">
    <source>
        <dbReference type="ARBA" id="ARBA00022833"/>
    </source>
</evidence>
<evidence type="ECO:0000256" key="3">
    <source>
        <dbReference type="ARBA" id="ARBA00004910"/>
    </source>
</evidence>
<evidence type="ECO:0000313" key="14">
    <source>
        <dbReference type="EMBL" id="BDG05879.1"/>
    </source>
</evidence>
<keyword evidence="11" id="KW-0511">Multifunctional enzyme</keyword>
<name>A0ABN6N1U5_9BACT</name>
<dbReference type="EMBL" id="AP025591">
    <property type="protein sequence ID" value="BDG05879.1"/>
    <property type="molecule type" value="Genomic_DNA"/>
</dbReference>
<keyword evidence="12" id="KW-0378">Hydrolase</keyword>
<dbReference type="Pfam" id="PF00383">
    <property type="entry name" value="dCMP_cyt_deam_1"/>
    <property type="match status" value="1"/>
</dbReference>
<evidence type="ECO:0000256" key="7">
    <source>
        <dbReference type="ARBA" id="ARBA00022723"/>
    </source>
</evidence>
<evidence type="ECO:0000256" key="12">
    <source>
        <dbReference type="PIRNR" id="PIRNR006769"/>
    </source>
</evidence>
<evidence type="ECO:0000256" key="1">
    <source>
        <dbReference type="ARBA" id="ARBA00002151"/>
    </source>
</evidence>
<evidence type="ECO:0000256" key="9">
    <source>
        <dbReference type="ARBA" id="ARBA00022857"/>
    </source>
</evidence>
<comment type="cofactor">
    <cofactor evidence="12">
        <name>Zn(2+)</name>
        <dbReference type="ChEBI" id="CHEBI:29105"/>
    </cofactor>
    <text evidence="12">Binds 1 zinc ion.</text>
</comment>
<feature type="domain" description="CMP/dCMP-type deaminase" evidence="13">
    <location>
        <begin position="29"/>
        <end position="151"/>
    </location>
</feature>
<dbReference type="PROSITE" id="PS51747">
    <property type="entry name" value="CYT_DCMP_DEAMINASES_2"/>
    <property type="match status" value="1"/>
</dbReference>
<keyword evidence="8 12" id="KW-0862">Zinc</keyword>
<keyword evidence="15" id="KW-1185">Reference proteome</keyword>